<accession>A0ABT1X5B9</accession>
<comment type="caution">
    <text evidence="2">The sequence shown here is derived from an EMBL/GenBank/DDBJ whole genome shotgun (WGS) entry which is preliminary data.</text>
</comment>
<keyword evidence="3" id="KW-1185">Reference proteome</keyword>
<keyword evidence="1" id="KW-1133">Transmembrane helix</keyword>
<keyword evidence="1" id="KW-0472">Membrane</keyword>
<feature type="transmembrane region" description="Helical" evidence="1">
    <location>
        <begin position="62"/>
        <end position="80"/>
    </location>
</feature>
<proteinExistence type="predicted"/>
<reference evidence="2 3" key="1">
    <citation type="submission" date="2022-06" db="EMBL/GenBank/DDBJ databases">
        <title>Roseomonas CN29.</title>
        <authorList>
            <person name="Cheng Y."/>
            <person name="He X."/>
        </authorList>
    </citation>
    <scope>NUCLEOTIDE SEQUENCE [LARGE SCALE GENOMIC DNA]</scope>
    <source>
        <strain evidence="2 3">CN29</strain>
    </source>
</reference>
<gene>
    <name evidence="2" type="ORF">NRP21_14700</name>
</gene>
<dbReference type="InterPro" id="IPR019253">
    <property type="entry name" value="DUF2244_TM"/>
</dbReference>
<evidence type="ECO:0000313" key="2">
    <source>
        <dbReference type="EMBL" id="MCR0983302.1"/>
    </source>
</evidence>
<organism evidence="2 3">
    <name type="scientific">Roseomonas populi</name>
    <dbReference type="NCBI Taxonomy" id="3121582"/>
    <lineage>
        <taxon>Bacteria</taxon>
        <taxon>Pseudomonadati</taxon>
        <taxon>Pseudomonadota</taxon>
        <taxon>Alphaproteobacteria</taxon>
        <taxon>Acetobacterales</taxon>
        <taxon>Roseomonadaceae</taxon>
        <taxon>Roseomonas</taxon>
    </lineage>
</organism>
<sequence>MHYLSGMSPAQDAPVLEAPLFEAVTTPHQSGTPLGLRVLVGLVVLGSAGLTALFWALGAWPVAGFMGGEVVLVVGLLRAHRRWSDRLAERITLAGGRLRVERTDRRGRRRALAMDAYWARVVLTPRPGRVSELRLAVRGRSVEIGSFLGEEAKADLARALGRALRAYREPVFDNPQLRP</sequence>
<dbReference type="Proteomes" id="UP001524642">
    <property type="component" value="Unassembled WGS sequence"/>
</dbReference>
<keyword evidence="1" id="KW-0812">Transmembrane</keyword>
<dbReference type="Pfam" id="PF10003">
    <property type="entry name" value="DUF2244"/>
    <property type="match status" value="1"/>
</dbReference>
<dbReference type="EMBL" id="JANJOU010000011">
    <property type="protein sequence ID" value="MCR0983302.1"/>
    <property type="molecule type" value="Genomic_DNA"/>
</dbReference>
<name>A0ABT1X5B9_9PROT</name>
<protein>
    <submittedName>
        <fullName evidence="2">DUF2244 domain-containing protein</fullName>
    </submittedName>
</protein>
<feature type="transmembrane region" description="Helical" evidence="1">
    <location>
        <begin position="34"/>
        <end position="56"/>
    </location>
</feature>
<dbReference type="RefSeq" id="WP_257716970.1">
    <property type="nucleotide sequence ID" value="NZ_JANJOU010000011.1"/>
</dbReference>
<evidence type="ECO:0000313" key="3">
    <source>
        <dbReference type="Proteomes" id="UP001524642"/>
    </source>
</evidence>
<evidence type="ECO:0000256" key="1">
    <source>
        <dbReference type="SAM" id="Phobius"/>
    </source>
</evidence>